<organism evidence="3">
    <name type="scientific">hydrocarbon metagenome</name>
    <dbReference type="NCBI Taxonomy" id="938273"/>
    <lineage>
        <taxon>unclassified sequences</taxon>
        <taxon>metagenomes</taxon>
        <taxon>ecological metagenomes</taxon>
    </lineage>
</organism>
<evidence type="ECO:0008006" key="4">
    <source>
        <dbReference type="Google" id="ProtNLM"/>
    </source>
</evidence>
<feature type="transmembrane region" description="Helical" evidence="2">
    <location>
        <begin position="183"/>
        <end position="203"/>
    </location>
</feature>
<evidence type="ECO:0000313" key="3">
    <source>
        <dbReference type="EMBL" id="KUG20080.1"/>
    </source>
</evidence>
<name>A0A0W8FGR6_9ZZZZ</name>
<keyword evidence="2" id="KW-0812">Transmembrane</keyword>
<evidence type="ECO:0000256" key="1">
    <source>
        <dbReference type="SAM" id="MobiDB-lite"/>
    </source>
</evidence>
<dbReference type="AlphaFoldDB" id="A0A0W8FGR6"/>
<keyword evidence="2" id="KW-1133">Transmembrane helix</keyword>
<accession>A0A0W8FGR6</accession>
<comment type="caution">
    <text evidence="3">The sequence shown here is derived from an EMBL/GenBank/DDBJ whole genome shotgun (WGS) entry which is preliminary data.</text>
</comment>
<feature type="region of interest" description="Disordered" evidence="1">
    <location>
        <begin position="98"/>
        <end position="180"/>
    </location>
</feature>
<protein>
    <recommendedName>
        <fullName evidence="4">PGF-CTERM sorting domain-containing protein</fullName>
    </recommendedName>
</protein>
<proteinExistence type="predicted"/>
<gene>
    <name evidence="3" type="ORF">ASZ90_010182</name>
</gene>
<dbReference type="EMBL" id="LNQE01001229">
    <property type="protein sequence ID" value="KUG20080.1"/>
    <property type="molecule type" value="Genomic_DNA"/>
</dbReference>
<keyword evidence="2" id="KW-0472">Membrane</keyword>
<reference evidence="3" key="1">
    <citation type="journal article" date="2015" name="Proc. Natl. Acad. Sci. U.S.A.">
        <title>Networks of energetic and metabolic interactions define dynamics in microbial communities.</title>
        <authorList>
            <person name="Embree M."/>
            <person name="Liu J.K."/>
            <person name="Al-Bassam M.M."/>
            <person name="Zengler K."/>
        </authorList>
    </citation>
    <scope>NUCLEOTIDE SEQUENCE</scope>
</reference>
<evidence type="ECO:0000256" key="2">
    <source>
        <dbReference type="SAM" id="Phobius"/>
    </source>
</evidence>
<feature type="compositionally biased region" description="Low complexity" evidence="1">
    <location>
        <begin position="121"/>
        <end position="150"/>
    </location>
</feature>
<sequence length="207" mass="21798">MPGDEITVGEEAAAFDISALRNETTGSAVTELRYYEGDVATEDPVHTVDVTDDTNVALAAGDFEPLLGEGPYFGEYHAYSGDDDALTGNTVTIMEGPTMTPEATPAEEETPADNVTPGATPIPVVPVTDNVTPTPMETPTLEETPTPMETPTEEETPTPMETPTEEETPAPGETPTPEEVEPVPLSITAVIGALAIAGLSILMRKKR</sequence>